<accession>A0ABD3WQ02</accession>
<dbReference type="PRINTS" id="PR00376">
    <property type="entry name" value="IL1BCENZYME"/>
</dbReference>
<dbReference type="AlphaFoldDB" id="A0ABD3WQ02"/>
<evidence type="ECO:0000256" key="3">
    <source>
        <dbReference type="SAM" id="MobiDB-lite"/>
    </source>
</evidence>
<dbReference type="InterPro" id="IPR001309">
    <property type="entry name" value="Pept_C14_p20"/>
</dbReference>
<name>A0ABD3WQ02_SINWO</name>
<dbReference type="InterPro" id="IPR002138">
    <property type="entry name" value="Pept_C14_p10"/>
</dbReference>
<feature type="compositionally biased region" description="Polar residues" evidence="3">
    <location>
        <begin position="16"/>
        <end position="37"/>
    </location>
</feature>
<sequence>MDDSPINMDVRKESEVNQTNFTKDDSSQNYNDTTNASEETKEEPVFPNYCDKGNVKGKVVLVVNKEFQRYQLRREGAKRDLDMLKHVFVDKLGFQQINTHDFNLKKPDLEDILKVTAEKDYSDTDVFVFAISTHGEERPRHTQQNEHALMCSDDQYVFTSDIITKFSNNRSLAGKPKLFFFQACRVPYGKDANKDSDLYDPGHKVRIITKPAHEKTVTKDNESDLDDPGHKVRIITTPENKETVTKDNDSDLDNSGHKVRIITKPANEETVTKDNDADLDDPGHKVRIITKPANEETVTKDNDSDHYDPGHKVRIIAEPANEETVTKDNDSDLYDSGHKVRIITKPANEETVTKDNEKARATQDQVDAGHSSENVQTSQGQSLIGHIITNEGRCQLGSGNPKPNSISLSCYNPCPKDCLVVYAVQSGLLAWHSGAVGSWMFHYLHEVIQNYKKSSFVDVFDVLRRHLEWRKERPIRAHQFHMAQNLSLLSSTG</sequence>
<dbReference type="InterPro" id="IPR052039">
    <property type="entry name" value="Caspase-related_regulators"/>
</dbReference>
<evidence type="ECO:0000259" key="4">
    <source>
        <dbReference type="PROSITE" id="PS50207"/>
    </source>
</evidence>
<evidence type="ECO:0000313" key="7">
    <source>
        <dbReference type="Proteomes" id="UP001634394"/>
    </source>
</evidence>
<protein>
    <submittedName>
        <fullName evidence="6">Uncharacterized protein</fullName>
    </submittedName>
</protein>
<feature type="region of interest" description="Disordered" evidence="3">
    <location>
        <begin position="346"/>
        <end position="380"/>
    </location>
</feature>
<proteinExistence type="inferred from homology"/>
<dbReference type="SMART" id="SM00115">
    <property type="entry name" value="CASc"/>
    <property type="match status" value="1"/>
</dbReference>
<keyword evidence="7" id="KW-1185">Reference proteome</keyword>
<dbReference type="InterPro" id="IPR029030">
    <property type="entry name" value="Caspase-like_dom_sf"/>
</dbReference>
<evidence type="ECO:0000259" key="5">
    <source>
        <dbReference type="PROSITE" id="PS50208"/>
    </source>
</evidence>
<feature type="domain" description="Caspase family p20" evidence="5">
    <location>
        <begin position="55"/>
        <end position="185"/>
    </location>
</feature>
<dbReference type="PANTHER" id="PTHR22576">
    <property type="entry name" value="MUCOSA ASSOCIATED LYMPHOID TISSUE LYMPHOMA TRANSLOCATION PROTEIN 1/PARACASPASE"/>
    <property type="match status" value="1"/>
</dbReference>
<evidence type="ECO:0000256" key="1">
    <source>
        <dbReference type="ARBA" id="ARBA00010134"/>
    </source>
</evidence>
<gene>
    <name evidence="6" type="ORF">ACJMK2_033288</name>
</gene>
<dbReference type="PROSITE" id="PS50207">
    <property type="entry name" value="CASPASE_P10"/>
    <property type="match status" value="1"/>
</dbReference>
<comment type="similarity">
    <text evidence="1 2">Belongs to the peptidase C14A family.</text>
</comment>
<dbReference type="EMBL" id="JBJQND010000005">
    <property type="protein sequence ID" value="KAL3875328.1"/>
    <property type="molecule type" value="Genomic_DNA"/>
</dbReference>
<dbReference type="PROSITE" id="PS50208">
    <property type="entry name" value="CASPASE_P20"/>
    <property type="match status" value="1"/>
</dbReference>
<feature type="domain" description="Caspase family p10" evidence="4">
    <location>
        <begin position="413"/>
        <end position="451"/>
    </location>
</feature>
<dbReference type="Gene3D" id="3.40.50.1460">
    <property type="match status" value="2"/>
</dbReference>
<dbReference type="Proteomes" id="UP001634394">
    <property type="component" value="Unassembled WGS sequence"/>
</dbReference>
<organism evidence="6 7">
    <name type="scientific">Sinanodonta woodiana</name>
    <name type="common">Chinese pond mussel</name>
    <name type="synonym">Anodonta woodiana</name>
    <dbReference type="NCBI Taxonomy" id="1069815"/>
    <lineage>
        <taxon>Eukaryota</taxon>
        <taxon>Metazoa</taxon>
        <taxon>Spiralia</taxon>
        <taxon>Lophotrochozoa</taxon>
        <taxon>Mollusca</taxon>
        <taxon>Bivalvia</taxon>
        <taxon>Autobranchia</taxon>
        <taxon>Heteroconchia</taxon>
        <taxon>Palaeoheterodonta</taxon>
        <taxon>Unionida</taxon>
        <taxon>Unionoidea</taxon>
        <taxon>Unionidae</taxon>
        <taxon>Unioninae</taxon>
        <taxon>Sinanodonta</taxon>
    </lineage>
</organism>
<feature type="compositionally biased region" description="Polar residues" evidence="3">
    <location>
        <begin position="371"/>
        <end position="380"/>
    </location>
</feature>
<feature type="region of interest" description="Disordered" evidence="3">
    <location>
        <begin position="1"/>
        <end position="46"/>
    </location>
</feature>
<dbReference type="InterPro" id="IPR011600">
    <property type="entry name" value="Pept_C14_caspase"/>
</dbReference>
<comment type="caution">
    <text evidence="6">The sequence shown here is derived from an EMBL/GenBank/DDBJ whole genome shotgun (WGS) entry which is preliminary data.</text>
</comment>
<dbReference type="Pfam" id="PF00656">
    <property type="entry name" value="Peptidase_C14"/>
    <property type="match status" value="1"/>
</dbReference>
<evidence type="ECO:0000313" key="6">
    <source>
        <dbReference type="EMBL" id="KAL3875328.1"/>
    </source>
</evidence>
<dbReference type="PANTHER" id="PTHR22576:SF41">
    <property type="entry name" value="CASPASE 14, APOPTOSIS-RELATED CYSTEINE PEPTIDASE"/>
    <property type="match status" value="1"/>
</dbReference>
<feature type="compositionally biased region" description="Basic and acidic residues" evidence="3">
    <location>
        <begin position="347"/>
        <end position="361"/>
    </location>
</feature>
<evidence type="ECO:0000256" key="2">
    <source>
        <dbReference type="RuleBase" id="RU003971"/>
    </source>
</evidence>
<reference evidence="6 7" key="1">
    <citation type="submission" date="2024-11" db="EMBL/GenBank/DDBJ databases">
        <title>Chromosome-level genome assembly of the freshwater bivalve Anodonta woodiana.</title>
        <authorList>
            <person name="Chen X."/>
        </authorList>
    </citation>
    <scope>NUCLEOTIDE SEQUENCE [LARGE SCALE GENOMIC DNA]</scope>
    <source>
        <strain evidence="6">MN2024</strain>
        <tissue evidence="6">Gills</tissue>
    </source>
</reference>
<dbReference type="SUPFAM" id="SSF52129">
    <property type="entry name" value="Caspase-like"/>
    <property type="match status" value="2"/>
</dbReference>
<dbReference type="InterPro" id="IPR015917">
    <property type="entry name" value="Pept_C14A"/>
</dbReference>